<evidence type="ECO:0000256" key="2">
    <source>
        <dbReference type="ARBA" id="ARBA00022450"/>
    </source>
</evidence>
<dbReference type="Gene3D" id="3.30.559.10">
    <property type="entry name" value="Chloramphenicol acetyltransferase-like domain"/>
    <property type="match status" value="1"/>
</dbReference>
<comment type="caution">
    <text evidence="5">The sequence shown here is derived from an EMBL/GenBank/DDBJ whole genome shotgun (WGS) entry which is preliminary data.</text>
</comment>
<dbReference type="InterPro" id="IPR009081">
    <property type="entry name" value="PP-bd_ACP"/>
</dbReference>
<reference evidence="5 6" key="1">
    <citation type="submission" date="2018-03" db="EMBL/GenBank/DDBJ databases">
        <title>Genomic Encyclopedia of Archaeal and Bacterial Type Strains, Phase II (KMG-II): from individual species to whole genera.</title>
        <authorList>
            <person name="Goeker M."/>
        </authorList>
    </citation>
    <scope>NUCLEOTIDE SEQUENCE [LARGE SCALE GENOMIC DNA]</scope>
    <source>
        <strain evidence="5 6">DSM 45348</strain>
    </source>
</reference>
<evidence type="ECO:0000256" key="1">
    <source>
        <dbReference type="ARBA" id="ARBA00001957"/>
    </source>
</evidence>
<gene>
    <name evidence="5" type="ORF">CLV70_1401</name>
</gene>
<dbReference type="AlphaFoldDB" id="A0A2T0RCX3"/>
<dbReference type="EMBL" id="PVZG01000040">
    <property type="protein sequence ID" value="PRY18993.1"/>
    <property type="molecule type" value="Genomic_DNA"/>
</dbReference>
<dbReference type="SUPFAM" id="SSF56801">
    <property type="entry name" value="Acetyl-CoA synthetase-like"/>
    <property type="match status" value="1"/>
</dbReference>
<proteinExistence type="predicted"/>
<dbReference type="PANTHER" id="PTHR45527:SF1">
    <property type="entry name" value="FATTY ACID SYNTHASE"/>
    <property type="match status" value="1"/>
</dbReference>
<dbReference type="InterPro" id="IPR036736">
    <property type="entry name" value="ACP-like_sf"/>
</dbReference>
<dbReference type="GO" id="GO:0043041">
    <property type="term" value="P:amino acid activation for nonribosomal peptide biosynthetic process"/>
    <property type="evidence" value="ECO:0007669"/>
    <property type="project" value="TreeGrafter"/>
</dbReference>
<dbReference type="SUPFAM" id="SSF52777">
    <property type="entry name" value="CoA-dependent acyltransferases"/>
    <property type="match status" value="2"/>
</dbReference>
<dbReference type="GO" id="GO:0003824">
    <property type="term" value="F:catalytic activity"/>
    <property type="evidence" value="ECO:0007669"/>
    <property type="project" value="InterPro"/>
</dbReference>
<keyword evidence="2" id="KW-0596">Phosphopantetheine</keyword>
<dbReference type="InterPro" id="IPR045851">
    <property type="entry name" value="AMP-bd_C_sf"/>
</dbReference>
<dbReference type="Proteomes" id="UP000239209">
    <property type="component" value="Unassembled WGS sequence"/>
</dbReference>
<dbReference type="InterPro" id="IPR006162">
    <property type="entry name" value="Ppantetheine_attach_site"/>
</dbReference>
<dbReference type="GO" id="GO:0031177">
    <property type="term" value="F:phosphopantetheine binding"/>
    <property type="evidence" value="ECO:0007669"/>
    <property type="project" value="InterPro"/>
</dbReference>
<sequence length="564" mass="61019">MRAVPTWSSNRWNTYDVVLIDAAEAEPLADVYRPADGVEPANVPAVARTAGELVSELRSTVQGLLPDYMVPATITPIERIPVTPNGKIDRRALPDPEVVLSRGRRPRSPLEQILCELYADILGLERVGVDDSFFDLGGHSLLATRLTSRIRSVLGVEALLQQIFAAPSPAELAVVLGEQQGRVQRALEPVVRPAVLPLSFAQQRLWFLHKLEGLSATYNSPLALRLSGSLDVGALRAALGDVVGRHEALRTVFAEVDGVPCQKILDAVDVGLPVVEVPAGELSGALRQAARYEFDLAREIPVRAWLFVAGPGEWVLMLVLHHIAADGASLGPLARDLAAAYADRRVGRGPSWSPLPVQYADYTLWQRRLLGEEADPGSVVGRQLAYWRGQLAGLPEQVTLPADRPRPQTASYAGDVIMLRLDAGLHADLLRLARASGATLFMVLQAALAAVLTRLGAGEDVPVGSPVAGRSDEALDDLVGFFVNTVVLRADTSGNPGFGELLERVRDTSLEAYAHQDVPFEFLVEKLNPHRSTAHNPLFQVLLAFQNNPDTTFTYPACAPSRRG</sequence>
<comment type="cofactor">
    <cofactor evidence="1">
        <name>pantetheine 4'-phosphate</name>
        <dbReference type="ChEBI" id="CHEBI:47942"/>
    </cofactor>
</comment>
<dbReference type="InterPro" id="IPR001242">
    <property type="entry name" value="Condensation_dom"/>
</dbReference>
<feature type="domain" description="Carrier" evidence="4">
    <location>
        <begin position="105"/>
        <end position="180"/>
    </location>
</feature>
<organism evidence="5 6">
    <name type="scientific">Pseudosporangium ferrugineum</name>
    <dbReference type="NCBI Taxonomy" id="439699"/>
    <lineage>
        <taxon>Bacteria</taxon>
        <taxon>Bacillati</taxon>
        <taxon>Actinomycetota</taxon>
        <taxon>Actinomycetes</taxon>
        <taxon>Micromonosporales</taxon>
        <taxon>Micromonosporaceae</taxon>
        <taxon>Pseudosporangium</taxon>
    </lineage>
</organism>
<protein>
    <submittedName>
        <fullName evidence="5">Phosphopantetheine binding protein</fullName>
    </submittedName>
</protein>
<dbReference type="SUPFAM" id="SSF47336">
    <property type="entry name" value="ACP-like"/>
    <property type="match status" value="1"/>
</dbReference>
<keyword evidence="3" id="KW-0597">Phosphoprotein</keyword>
<dbReference type="SMART" id="SM00823">
    <property type="entry name" value="PKS_PP"/>
    <property type="match status" value="1"/>
</dbReference>
<dbReference type="GO" id="GO:0072330">
    <property type="term" value="P:monocarboxylic acid biosynthetic process"/>
    <property type="evidence" value="ECO:0007669"/>
    <property type="project" value="UniProtKB-ARBA"/>
</dbReference>
<dbReference type="Pfam" id="PF00550">
    <property type="entry name" value="PP-binding"/>
    <property type="match status" value="1"/>
</dbReference>
<dbReference type="FunFam" id="1.10.1200.10:FF:000016">
    <property type="entry name" value="Non-ribosomal peptide synthase"/>
    <property type="match status" value="1"/>
</dbReference>
<dbReference type="GO" id="GO:0005829">
    <property type="term" value="C:cytosol"/>
    <property type="evidence" value="ECO:0007669"/>
    <property type="project" value="TreeGrafter"/>
</dbReference>
<evidence type="ECO:0000256" key="3">
    <source>
        <dbReference type="ARBA" id="ARBA00022553"/>
    </source>
</evidence>
<dbReference type="GO" id="GO:0008610">
    <property type="term" value="P:lipid biosynthetic process"/>
    <property type="evidence" value="ECO:0007669"/>
    <property type="project" value="UniProtKB-ARBA"/>
</dbReference>
<evidence type="ECO:0000313" key="6">
    <source>
        <dbReference type="Proteomes" id="UP000239209"/>
    </source>
</evidence>
<keyword evidence="6" id="KW-1185">Reference proteome</keyword>
<dbReference type="Gene3D" id="1.10.1200.10">
    <property type="entry name" value="ACP-like"/>
    <property type="match status" value="1"/>
</dbReference>
<dbReference type="CDD" id="cd19540">
    <property type="entry name" value="LCL_NRPS-like"/>
    <property type="match status" value="1"/>
</dbReference>
<evidence type="ECO:0000259" key="4">
    <source>
        <dbReference type="PROSITE" id="PS50075"/>
    </source>
</evidence>
<accession>A0A2T0RCX3</accession>
<dbReference type="InterPro" id="IPR023213">
    <property type="entry name" value="CAT-like_dom_sf"/>
</dbReference>
<dbReference type="PANTHER" id="PTHR45527">
    <property type="entry name" value="NONRIBOSOMAL PEPTIDE SYNTHETASE"/>
    <property type="match status" value="1"/>
</dbReference>
<name>A0A2T0RCX3_9ACTN</name>
<dbReference type="GO" id="GO:0044550">
    <property type="term" value="P:secondary metabolite biosynthetic process"/>
    <property type="evidence" value="ECO:0007669"/>
    <property type="project" value="TreeGrafter"/>
</dbReference>
<dbReference type="Gene3D" id="3.30.300.30">
    <property type="match status" value="1"/>
</dbReference>
<dbReference type="PROSITE" id="PS00012">
    <property type="entry name" value="PHOSPHOPANTETHEINE"/>
    <property type="match status" value="1"/>
</dbReference>
<evidence type="ECO:0000313" key="5">
    <source>
        <dbReference type="EMBL" id="PRY18993.1"/>
    </source>
</evidence>
<dbReference type="Pfam" id="PF00668">
    <property type="entry name" value="Condensation"/>
    <property type="match status" value="1"/>
</dbReference>
<dbReference type="InterPro" id="IPR020806">
    <property type="entry name" value="PKS_PP-bd"/>
</dbReference>
<dbReference type="PROSITE" id="PS50075">
    <property type="entry name" value="CARRIER"/>
    <property type="match status" value="1"/>
</dbReference>
<dbReference type="Gene3D" id="3.30.559.30">
    <property type="entry name" value="Nonribosomal peptide synthetase, condensation domain"/>
    <property type="match status" value="1"/>
</dbReference>